<dbReference type="SUPFAM" id="SSF103473">
    <property type="entry name" value="MFS general substrate transporter"/>
    <property type="match status" value="1"/>
</dbReference>
<feature type="transmembrane region" description="Helical" evidence="6">
    <location>
        <begin position="264"/>
        <end position="283"/>
    </location>
</feature>
<feature type="transmembrane region" description="Helical" evidence="6">
    <location>
        <begin position="7"/>
        <end position="30"/>
    </location>
</feature>
<evidence type="ECO:0000256" key="2">
    <source>
        <dbReference type="ARBA" id="ARBA00022448"/>
    </source>
</evidence>
<evidence type="ECO:0000259" key="7">
    <source>
        <dbReference type="PROSITE" id="PS50850"/>
    </source>
</evidence>
<evidence type="ECO:0000256" key="5">
    <source>
        <dbReference type="ARBA" id="ARBA00023136"/>
    </source>
</evidence>
<organism evidence="8 9">
    <name type="scientific">Salinirubellus salinus</name>
    <dbReference type="NCBI Taxonomy" id="1364945"/>
    <lineage>
        <taxon>Archaea</taxon>
        <taxon>Methanobacteriati</taxon>
        <taxon>Methanobacteriota</taxon>
        <taxon>Stenosarchaea group</taxon>
        <taxon>Halobacteria</taxon>
        <taxon>Halobacteriales</taxon>
        <taxon>Natronomonadaceae</taxon>
        <taxon>Salinirubellus</taxon>
    </lineage>
</organism>
<keyword evidence="2" id="KW-0813">Transport</keyword>
<proteinExistence type="predicted"/>
<dbReference type="PROSITE" id="PS50850">
    <property type="entry name" value="MFS"/>
    <property type="match status" value="1"/>
</dbReference>
<keyword evidence="3 6" id="KW-0812">Transmembrane</keyword>
<feature type="transmembrane region" description="Helical" evidence="6">
    <location>
        <begin position="74"/>
        <end position="97"/>
    </location>
</feature>
<feature type="transmembrane region" description="Helical" evidence="6">
    <location>
        <begin position="42"/>
        <end position="62"/>
    </location>
</feature>
<feature type="domain" description="Major facilitator superfamily (MFS) profile" evidence="7">
    <location>
        <begin position="8"/>
        <end position="425"/>
    </location>
</feature>
<feature type="transmembrane region" description="Helical" evidence="6">
    <location>
        <begin position="403"/>
        <end position="420"/>
    </location>
</feature>
<evidence type="ECO:0000256" key="1">
    <source>
        <dbReference type="ARBA" id="ARBA00004141"/>
    </source>
</evidence>
<dbReference type="GeneID" id="74943239"/>
<feature type="transmembrane region" description="Helical" evidence="6">
    <location>
        <begin position="132"/>
        <end position="155"/>
    </location>
</feature>
<evidence type="ECO:0000256" key="6">
    <source>
        <dbReference type="SAM" id="Phobius"/>
    </source>
</evidence>
<feature type="transmembrane region" description="Helical" evidence="6">
    <location>
        <begin position="295"/>
        <end position="313"/>
    </location>
</feature>
<evidence type="ECO:0000313" key="9">
    <source>
        <dbReference type="Proteomes" id="UP001057580"/>
    </source>
</evidence>
<dbReference type="EMBL" id="CP104003">
    <property type="protein sequence ID" value="UWM52952.1"/>
    <property type="molecule type" value="Genomic_DNA"/>
</dbReference>
<gene>
    <name evidence="8" type="ORF">N0B31_12415</name>
</gene>
<keyword evidence="5 6" id="KW-0472">Membrane</keyword>
<evidence type="ECO:0000313" key="8">
    <source>
        <dbReference type="EMBL" id="UWM52952.1"/>
    </source>
</evidence>
<reference evidence="8" key="1">
    <citation type="submission" date="2022-09" db="EMBL/GenBank/DDBJ databases">
        <title>Diverse halophilic archaea isolated from saline environments.</title>
        <authorList>
            <person name="Cui H.-L."/>
        </authorList>
    </citation>
    <scope>NUCLEOTIDE SEQUENCE</scope>
    <source>
        <strain evidence="8">ZS-35-S2</strain>
    </source>
</reference>
<dbReference type="PANTHER" id="PTHR23504">
    <property type="entry name" value="MAJOR FACILITATOR SUPERFAMILY DOMAIN-CONTAINING PROTEIN 10"/>
    <property type="match status" value="1"/>
</dbReference>
<dbReference type="CDD" id="cd17330">
    <property type="entry name" value="MFS_SLC46_TetA_like"/>
    <property type="match status" value="1"/>
</dbReference>
<dbReference type="PRINTS" id="PR01035">
    <property type="entry name" value="TCRTETA"/>
</dbReference>
<keyword evidence="9" id="KW-1185">Reference proteome</keyword>
<dbReference type="InterPro" id="IPR036259">
    <property type="entry name" value="MFS_trans_sf"/>
</dbReference>
<dbReference type="Pfam" id="PF07690">
    <property type="entry name" value="MFS_1"/>
    <property type="match status" value="2"/>
</dbReference>
<dbReference type="Proteomes" id="UP001057580">
    <property type="component" value="Chromosome"/>
</dbReference>
<dbReference type="GO" id="GO:0016020">
    <property type="term" value="C:membrane"/>
    <property type="evidence" value="ECO:0007669"/>
    <property type="project" value="UniProtKB-SubCell"/>
</dbReference>
<feature type="transmembrane region" description="Helical" evidence="6">
    <location>
        <begin position="380"/>
        <end position="397"/>
    </location>
</feature>
<dbReference type="RefSeq" id="WP_260591947.1">
    <property type="nucleotide sequence ID" value="NZ_CP104003.1"/>
</dbReference>
<dbReference type="AlphaFoldDB" id="A0A9E7U9E0"/>
<dbReference type="PANTHER" id="PTHR23504:SF15">
    <property type="entry name" value="MAJOR FACILITATOR SUPERFAMILY (MFS) PROFILE DOMAIN-CONTAINING PROTEIN"/>
    <property type="match status" value="1"/>
</dbReference>
<feature type="transmembrane region" description="Helical" evidence="6">
    <location>
        <begin position="333"/>
        <end position="359"/>
    </location>
</feature>
<protein>
    <submittedName>
        <fullName evidence="8">MFS transporter</fullName>
    </submittedName>
</protein>
<feature type="transmembrane region" description="Helical" evidence="6">
    <location>
        <begin position="230"/>
        <end position="252"/>
    </location>
</feature>
<feature type="transmembrane region" description="Helical" evidence="6">
    <location>
        <begin position="175"/>
        <end position="197"/>
    </location>
</feature>
<sequence length="438" mass="44703">MSGAQRRALAIVFGVVFLDLLGFSIVIPILPFYARAFGGDELAIGALAAVYSLMQFVSAPYLGSLSDRYGRRPILVLSLCGSVVAWTIFGLAGSLAVLFLSRGLAGAMGGNIATAQAYVADVTPPEERAKALGFLGAAFGLGFIVGPGVSAGLTLPGVVDTVDAVLPAVVPIDQFSLPAFAAAFASLLAVVGALAFLPESRELDDATVAGDRPSQAAALREALTDPGLRGLVVAFFLFSFAFSGVQVMFIPYVADVYGYAEAQAALLLTYIGVLAVVVQGGLIGPLTERYSSTRLTVFGAGLLAVALVAIPFTREFGLLFPDLTGVAGFLTPALLALLFVLALLSLGNGVLGVTLTALVSGQASADRQGSAFGITQGAGSLARTVGPVLMGALYASVGFQSPFVLGGLLVLPVVAIALYLRVGDEAGEPQPADPAQAR</sequence>
<feature type="transmembrane region" description="Helical" evidence="6">
    <location>
        <begin position="103"/>
        <end position="120"/>
    </location>
</feature>
<comment type="subcellular location">
    <subcellularLocation>
        <location evidence="1">Membrane</location>
        <topology evidence="1">Multi-pass membrane protein</topology>
    </subcellularLocation>
</comment>
<dbReference type="Gene3D" id="1.20.1250.20">
    <property type="entry name" value="MFS general substrate transporter like domains"/>
    <property type="match status" value="1"/>
</dbReference>
<name>A0A9E7U9E0_9EURY</name>
<dbReference type="InterPro" id="IPR011701">
    <property type="entry name" value="MFS"/>
</dbReference>
<evidence type="ECO:0000256" key="4">
    <source>
        <dbReference type="ARBA" id="ARBA00022989"/>
    </source>
</evidence>
<dbReference type="GO" id="GO:0022857">
    <property type="term" value="F:transmembrane transporter activity"/>
    <property type="evidence" value="ECO:0007669"/>
    <property type="project" value="InterPro"/>
</dbReference>
<dbReference type="KEGG" id="ssai:N0B31_12415"/>
<dbReference type="InterPro" id="IPR020846">
    <property type="entry name" value="MFS_dom"/>
</dbReference>
<accession>A0A9E7U9E0</accession>
<dbReference type="InterPro" id="IPR001958">
    <property type="entry name" value="Tet-R_TetA/multi-R_MdtG-like"/>
</dbReference>
<keyword evidence="4 6" id="KW-1133">Transmembrane helix</keyword>
<evidence type="ECO:0000256" key="3">
    <source>
        <dbReference type="ARBA" id="ARBA00022692"/>
    </source>
</evidence>